<reference evidence="2" key="1">
    <citation type="submission" date="2022-03" db="EMBL/GenBank/DDBJ databases">
        <authorList>
            <person name="Sayadi A."/>
        </authorList>
    </citation>
    <scope>NUCLEOTIDE SEQUENCE</scope>
</reference>
<organism evidence="2 3">
    <name type="scientific">Acanthoscelides obtectus</name>
    <name type="common">Bean weevil</name>
    <name type="synonym">Bruchus obtectus</name>
    <dbReference type="NCBI Taxonomy" id="200917"/>
    <lineage>
        <taxon>Eukaryota</taxon>
        <taxon>Metazoa</taxon>
        <taxon>Ecdysozoa</taxon>
        <taxon>Arthropoda</taxon>
        <taxon>Hexapoda</taxon>
        <taxon>Insecta</taxon>
        <taxon>Pterygota</taxon>
        <taxon>Neoptera</taxon>
        <taxon>Endopterygota</taxon>
        <taxon>Coleoptera</taxon>
        <taxon>Polyphaga</taxon>
        <taxon>Cucujiformia</taxon>
        <taxon>Chrysomeloidea</taxon>
        <taxon>Chrysomelidae</taxon>
        <taxon>Bruchinae</taxon>
        <taxon>Bruchini</taxon>
        <taxon>Acanthoscelides</taxon>
    </lineage>
</organism>
<protein>
    <submittedName>
        <fullName evidence="2">Uncharacterized protein</fullName>
    </submittedName>
</protein>
<keyword evidence="3" id="KW-1185">Reference proteome</keyword>
<name>A0A9P0KGK5_ACAOB</name>
<evidence type="ECO:0000256" key="1">
    <source>
        <dbReference type="SAM" id="MobiDB-lite"/>
    </source>
</evidence>
<evidence type="ECO:0000313" key="2">
    <source>
        <dbReference type="EMBL" id="CAH1973802.1"/>
    </source>
</evidence>
<accession>A0A9P0KGK5</accession>
<dbReference type="EMBL" id="CAKOFQ010006815">
    <property type="protein sequence ID" value="CAH1973802.1"/>
    <property type="molecule type" value="Genomic_DNA"/>
</dbReference>
<dbReference type="AlphaFoldDB" id="A0A9P0KGK5"/>
<evidence type="ECO:0000313" key="3">
    <source>
        <dbReference type="Proteomes" id="UP001152888"/>
    </source>
</evidence>
<proteinExistence type="predicted"/>
<feature type="region of interest" description="Disordered" evidence="1">
    <location>
        <begin position="18"/>
        <end position="44"/>
    </location>
</feature>
<comment type="caution">
    <text evidence="2">The sequence shown here is derived from an EMBL/GenBank/DDBJ whole genome shotgun (WGS) entry which is preliminary data.</text>
</comment>
<sequence length="169" mass="19209">MANPKVENREVLAYSMHQKSSMDQASSRHQTTNIRSQPSKEQMTMTETYSREEMVMTGDPFAVRSLCQGRSTPCCPCPNGASIEEEPAPPRRITPCMLGPFPCQQLESRSAVRMKSTSSQAMPLGLQYRIGLVRNFFQGAIFTNARAQACMQRMFKTRRKKVLLRRRNV</sequence>
<dbReference type="Proteomes" id="UP001152888">
    <property type="component" value="Unassembled WGS sequence"/>
</dbReference>
<dbReference type="OrthoDB" id="6779818at2759"/>
<gene>
    <name evidence="2" type="ORF">ACAOBT_LOCUS10748</name>
</gene>